<dbReference type="CTD" id="36343090"/>
<reference evidence="1 2" key="1">
    <citation type="journal article" date="2013" name="Nat. Genet.">
        <title>The genome of the hydatid tapeworm Echinococcus granulosus.</title>
        <authorList>
            <person name="Zheng H."/>
            <person name="Zhang W."/>
            <person name="Zhang L."/>
            <person name="Zhang Z."/>
            <person name="Li J."/>
            <person name="Lu G."/>
            <person name="Zhu Y."/>
            <person name="Wang Y."/>
            <person name="Huang Y."/>
            <person name="Liu J."/>
            <person name="Kang H."/>
            <person name="Chen J."/>
            <person name="Wang L."/>
            <person name="Chen A."/>
            <person name="Yu S."/>
            <person name="Gao Z."/>
            <person name="Jin L."/>
            <person name="Gu W."/>
            <person name="Wang Z."/>
            <person name="Zhao L."/>
            <person name="Shi B."/>
            <person name="Wen H."/>
            <person name="Lin R."/>
            <person name="Jones M.K."/>
            <person name="Brejova B."/>
            <person name="Vinar T."/>
            <person name="Zhao G."/>
            <person name="McManus D.P."/>
            <person name="Chen Z."/>
            <person name="Zhou Y."/>
            <person name="Wang S."/>
        </authorList>
    </citation>
    <scope>NUCLEOTIDE SEQUENCE [LARGE SCALE GENOMIC DNA]</scope>
</reference>
<name>W6UI78_ECHGR</name>
<keyword evidence="2" id="KW-1185">Reference proteome</keyword>
<dbReference type="RefSeq" id="XP_024349003.1">
    <property type="nucleotide sequence ID" value="XM_024496624.1"/>
</dbReference>
<organism evidence="1 2">
    <name type="scientific">Echinococcus granulosus</name>
    <name type="common">Hydatid tapeworm</name>
    <dbReference type="NCBI Taxonomy" id="6210"/>
    <lineage>
        <taxon>Eukaryota</taxon>
        <taxon>Metazoa</taxon>
        <taxon>Spiralia</taxon>
        <taxon>Lophotrochozoa</taxon>
        <taxon>Platyhelminthes</taxon>
        <taxon>Cestoda</taxon>
        <taxon>Eucestoda</taxon>
        <taxon>Cyclophyllidea</taxon>
        <taxon>Taeniidae</taxon>
        <taxon>Echinococcus</taxon>
        <taxon>Echinococcus granulosus group</taxon>
    </lineage>
</organism>
<proteinExistence type="predicted"/>
<dbReference type="GeneID" id="36343090"/>
<dbReference type="Proteomes" id="UP000019149">
    <property type="component" value="Unassembled WGS sequence"/>
</dbReference>
<accession>W6UI78</accession>
<dbReference type="EMBL" id="APAU02000075">
    <property type="protein sequence ID" value="EUB57807.1"/>
    <property type="molecule type" value="Genomic_DNA"/>
</dbReference>
<dbReference type="AlphaFoldDB" id="W6UI78"/>
<comment type="caution">
    <text evidence="1">The sequence shown here is derived from an EMBL/GenBank/DDBJ whole genome shotgun (WGS) entry which is preliminary data.</text>
</comment>
<evidence type="ECO:0000313" key="1">
    <source>
        <dbReference type="EMBL" id="EUB57807.1"/>
    </source>
</evidence>
<protein>
    <submittedName>
        <fullName evidence="1">Uncharacterized protein</fullName>
    </submittedName>
</protein>
<evidence type="ECO:0000313" key="2">
    <source>
        <dbReference type="Proteomes" id="UP000019149"/>
    </source>
</evidence>
<gene>
    <name evidence="1" type="ORF">EGR_07375</name>
</gene>
<sequence>MTEVLHALRYSESPLRLDCPGFFKAKAGSMMRWM</sequence>
<dbReference type="KEGG" id="egl:EGR_07375"/>